<proteinExistence type="predicted"/>
<dbReference type="Proteomes" id="UP001497382">
    <property type="component" value="Unassembled WGS sequence"/>
</dbReference>
<keyword evidence="3" id="KW-1185">Reference proteome</keyword>
<feature type="region of interest" description="Disordered" evidence="1">
    <location>
        <begin position="14"/>
        <end position="81"/>
    </location>
</feature>
<evidence type="ECO:0000313" key="3">
    <source>
        <dbReference type="Proteomes" id="UP001497382"/>
    </source>
</evidence>
<name>A0AAV2AWJ2_9ARAC</name>
<evidence type="ECO:0000256" key="1">
    <source>
        <dbReference type="SAM" id="MobiDB-lite"/>
    </source>
</evidence>
<evidence type="ECO:0000313" key="2">
    <source>
        <dbReference type="EMBL" id="CAL1288418.1"/>
    </source>
</evidence>
<reference evidence="2 3" key="1">
    <citation type="submission" date="2024-04" db="EMBL/GenBank/DDBJ databases">
        <authorList>
            <person name="Rising A."/>
            <person name="Reimegard J."/>
            <person name="Sonavane S."/>
            <person name="Akerstrom W."/>
            <person name="Nylinder S."/>
            <person name="Hedman E."/>
            <person name="Kallberg Y."/>
        </authorList>
    </citation>
    <scope>NUCLEOTIDE SEQUENCE [LARGE SCALE GENOMIC DNA]</scope>
</reference>
<comment type="caution">
    <text evidence="2">The sequence shown here is derived from an EMBL/GenBank/DDBJ whole genome shotgun (WGS) entry which is preliminary data.</text>
</comment>
<feature type="compositionally biased region" description="Basic and acidic residues" evidence="1">
    <location>
        <begin position="14"/>
        <end position="23"/>
    </location>
</feature>
<feature type="non-terminal residue" evidence="2">
    <location>
        <position position="1"/>
    </location>
</feature>
<protein>
    <submittedName>
        <fullName evidence="2">Uncharacterized protein</fullName>
    </submittedName>
</protein>
<gene>
    <name evidence="2" type="ORF">LARSCL_LOCUS15336</name>
</gene>
<dbReference type="EMBL" id="CAXIEN010000231">
    <property type="protein sequence ID" value="CAL1288418.1"/>
    <property type="molecule type" value="Genomic_DNA"/>
</dbReference>
<accession>A0AAV2AWJ2</accession>
<sequence>HDLKVEGTLEGVRRRAEGARPADWRALPAGRERAGGGVPAARHRPPQVAGGGALRMGDHRLPALHHPRQRTQALPAALRIR</sequence>
<dbReference type="AlphaFoldDB" id="A0AAV2AWJ2"/>
<organism evidence="2 3">
    <name type="scientific">Larinioides sclopetarius</name>
    <dbReference type="NCBI Taxonomy" id="280406"/>
    <lineage>
        <taxon>Eukaryota</taxon>
        <taxon>Metazoa</taxon>
        <taxon>Ecdysozoa</taxon>
        <taxon>Arthropoda</taxon>
        <taxon>Chelicerata</taxon>
        <taxon>Arachnida</taxon>
        <taxon>Araneae</taxon>
        <taxon>Araneomorphae</taxon>
        <taxon>Entelegynae</taxon>
        <taxon>Araneoidea</taxon>
        <taxon>Araneidae</taxon>
        <taxon>Larinioides</taxon>
    </lineage>
</organism>
<feature type="non-terminal residue" evidence="2">
    <location>
        <position position="81"/>
    </location>
</feature>